<keyword evidence="1" id="KW-0560">Oxidoreductase</keyword>
<accession>A0A916TUB9</accession>
<proteinExistence type="predicted"/>
<reference evidence="3" key="2">
    <citation type="submission" date="2020-09" db="EMBL/GenBank/DDBJ databases">
        <authorList>
            <person name="Sun Q."/>
            <person name="Zhou Y."/>
        </authorList>
    </citation>
    <scope>NUCLEOTIDE SEQUENCE</scope>
    <source>
        <strain evidence="3">CGMCC 1.15095</strain>
    </source>
</reference>
<sequence>MKRVVLASYARGNPRPSDFRVEDVPVPEAGEREILLRTLWIAVDPLIRFSLDENLLSGATRMEPGSLMVGPTVSQVVASNHPEYAPGDFVEGRSGWAEYNVLAPDEADYRGPPRKLDPSLAPVSTALGALGGPGQTAYEGIVNVGRVKAGETVVISAAGGAVGSIAGQIAKVLGARAVGIAGGEAKCRALLDLGFDAAVDYKAPDFADRLKTALPEGADVYLDNVGGDVTLAVLPLLKRGARMPMCGFIAYYGMGMEGPGPDRLPGFYRQIMAKGLEIRGFAGIFAGQKGLNDIAGWMKEGRLRFPEAIVEGIEAAPEAFSSVFSGHDHVGKLLVRIAPEA</sequence>
<dbReference type="Gene3D" id="3.40.50.720">
    <property type="entry name" value="NAD(P)-binding Rossmann-like Domain"/>
    <property type="match status" value="1"/>
</dbReference>
<dbReference type="InterPro" id="IPR013149">
    <property type="entry name" value="ADH-like_C"/>
</dbReference>
<dbReference type="SUPFAM" id="SSF50129">
    <property type="entry name" value="GroES-like"/>
    <property type="match status" value="1"/>
</dbReference>
<dbReference type="InterPro" id="IPR020843">
    <property type="entry name" value="ER"/>
</dbReference>
<dbReference type="Pfam" id="PF00107">
    <property type="entry name" value="ADH_zinc_N"/>
    <property type="match status" value="1"/>
</dbReference>
<keyword evidence="4" id="KW-1185">Reference proteome</keyword>
<dbReference type="Proteomes" id="UP000608154">
    <property type="component" value="Unassembled WGS sequence"/>
</dbReference>
<dbReference type="GO" id="GO:0016628">
    <property type="term" value="F:oxidoreductase activity, acting on the CH-CH group of donors, NAD or NADP as acceptor"/>
    <property type="evidence" value="ECO:0007669"/>
    <property type="project" value="InterPro"/>
</dbReference>
<dbReference type="EMBL" id="BMHK01000021">
    <property type="protein sequence ID" value="GGC08280.1"/>
    <property type="molecule type" value="Genomic_DNA"/>
</dbReference>
<evidence type="ECO:0000313" key="4">
    <source>
        <dbReference type="Proteomes" id="UP000608154"/>
    </source>
</evidence>
<dbReference type="InterPro" id="IPR041694">
    <property type="entry name" value="ADH_N_2"/>
</dbReference>
<dbReference type="InterPro" id="IPR036291">
    <property type="entry name" value="NAD(P)-bd_dom_sf"/>
</dbReference>
<comment type="caution">
    <text evidence="3">The sequence shown here is derived from an EMBL/GenBank/DDBJ whole genome shotgun (WGS) entry which is preliminary data.</text>
</comment>
<feature type="domain" description="Enoyl reductase (ER)" evidence="2">
    <location>
        <begin position="12"/>
        <end position="335"/>
    </location>
</feature>
<dbReference type="RefSeq" id="WP_229736388.1">
    <property type="nucleotide sequence ID" value="NZ_BMHK01000021.1"/>
</dbReference>
<reference evidence="3" key="1">
    <citation type="journal article" date="2014" name="Int. J. Syst. Evol. Microbiol.">
        <title>Complete genome sequence of Corynebacterium casei LMG S-19264T (=DSM 44701T), isolated from a smear-ripened cheese.</title>
        <authorList>
            <consortium name="US DOE Joint Genome Institute (JGI-PGF)"/>
            <person name="Walter F."/>
            <person name="Albersmeier A."/>
            <person name="Kalinowski J."/>
            <person name="Ruckert C."/>
        </authorList>
    </citation>
    <scope>NUCLEOTIDE SEQUENCE</scope>
    <source>
        <strain evidence="3">CGMCC 1.15095</strain>
    </source>
</reference>
<dbReference type="Pfam" id="PF16884">
    <property type="entry name" value="ADH_N_2"/>
    <property type="match status" value="1"/>
</dbReference>
<dbReference type="SUPFAM" id="SSF51735">
    <property type="entry name" value="NAD(P)-binding Rossmann-fold domains"/>
    <property type="match status" value="1"/>
</dbReference>
<name>A0A916TUB9_9SPHN</name>
<dbReference type="InterPro" id="IPR011032">
    <property type="entry name" value="GroES-like_sf"/>
</dbReference>
<dbReference type="SMART" id="SM00829">
    <property type="entry name" value="PKS_ER"/>
    <property type="match status" value="1"/>
</dbReference>
<dbReference type="Gene3D" id="3.90.180.10">
    <property type="entry name" value="Medium-chain alcohol dehydrogenases, catalytic domain"/>
    <property type="match status" value="1"/>
</dbReference>
<gene>
    <name evidence="3" type="ORF">GCM10011494_28670</name>
</gene>
<dbReference type="PANTHER" id="PTHR43205">
    <property type="entry name" value="PROSTAGLANDIN REDUCTASE"/>
    <property type="match status" value="1"/>
</dbReference>
<evidence type="ECO:0000259" key="2">
    <source>
        <dbReference type="SMART" id="SM00829"/>
    </source>
</evidence>
<evidence type="ECO:0000313" key="3">
    <source>
        <dbReference type="EMBL" id="GGC08280.1"/>
    </source>
</evidence>
<dbReference type="FunFam" id="3.40.50.720:FF:000121">
    <property type="entry name" value="Prostaglandin reductase 2"/>
    <property type="match status" value="1"/>
</dbReference>
<dbReference type="PANTHER" id="PTHR43205:SF7">
    <property type="entry name" value="PROSTAGLANDIN REDUCTASE 1"/>
    <property type="match status" value="1"/>
</dbReference>
<evidence type="ECO:0000256" key="1">
    <source>
        <dbReference type="ARBA" id="ARBA00023002"/>
    </source>
</evidence>
<dbReference type="InterPro" id="IPR045010">
    <property type="entry name" value="MDR_fam"/>
</dbReference>
<organism evidence="3 4">
    <name type="scientific">Novosphingobium endophyticum</name>
    <dbReference type="NCBI Taxonomy" id="1955250"/>
    <lineage>
        <taxon>Bacteria</taxon>
        <taxon>Pseudomonadati</taxon>
        <taxon>Pseudomonadota</taxon>
        <taxon>Alphaproteobacteria</taxon>
        <taxon>Sphingomonadales</taxon>
        <taxon>Sphingomonadaceae</taxon>
        <taxon>Novosphingobium</taxon>
    </lineage>
</organism>
<dbReference type="CDD" id="cd05288">
    <property type="entry name" value="PGDH"/>
    <property type="match status" value="1"/>
</dbReference>
<dbReference type="AlphaFoldDB" id="A0A916TUB9"/>
<protein>
    <submittedName>
        <fullName evidence="3">NADP-dependent oxidoreductase</fullName>
    </submittedName>
</protein>